<evidence type="ECO:0000313" key="2">
    <source>
        <dbReference type="EMBL" id="TDK23527.1"/>
    </source>
</evidence>
<reference evidence="2 3" key="1">
    <citation type="submission" date="2019-03" db="EMBL/GenBank/DDBJ databases">
        <title>Arthrobacter sp. nov., an bacterium isolated from biocrust in Mu Us Desert.</title>
        <authorList>
            <person name="Lixiong L."/>
        </authorList>
    </citation>
    <scope>NUCLEOTIDE SEQUENCE [LARGE SCALE GENOMIC DNA]</scope>
    <source>
        <strain evidence="2 3">SLN-3</strain>
    </source>
</reference>
<evidence type="ECO:0000256" key="1">
    <source>
        <dbReference type="SAM" id="MobiDB-lite"/>
    </source>
</evidence>
<protein>
    <submittedName>
        <fullName evidence="2">CoA transferase</fullName>
    </submittedName>
</protein>
<dbReference type="PANTHER" id="PTHR48228">
    <property type="entry name" value="SUCCINYL-COA--D-CITRAMALATE COA-TRANSFERASE"/>
    <property type="match status" value="1"/>
</dbReference>
<dbReference type="Gene3D" id="3.40.50.10540">
    <property type="entry name" value="Crotonobetainyl-coa:carnitine coa-transferase, domain 1"/>
    <property type="match status" value="1"/>
</dbReference>
<gene>
    <name evidence="2" type="ORF">E2F48_16190</name>
</gene>
<dbReference type="Pfam" id="PF02515">
    <property type="entry name" value="CoA_transf_3"/>
    <property type="match status" value="1"/>
</dbReference>
<accession>A0A4R5TLT7</accession>
<dbReference type="Proteomes" id="UP000295411">
    <property type="component" value="Unassembled WGS sequence"/>
</dbReference>
<sequence>MSAGGEGASLLTCAWSALGEDPAALKRVPPGGEPALTSALNVPRLARDAVAAASLAAALWTDSLLPRGRPRAVHLDAGRIATAFTSERHLRLRGVSPDLWAPLSGFWEAADGWVRTHANYPHHRGRLLAALELATGAGPDELAARIRSAAARDIEHRVYAAGGIAAAVRPAGQGLADWGGPPDAPPLALTRLGPAPARFPGSPDATAAAPLRGLRVLDLTRVIAGPVATRTLALLGADVLRIDSPALPEMPVQHLDTGAGKRTALLDLSLPADERTFRRLLDGAHVVVTGYRPGALDRFGLEPAALAGGRPGIILARLSAWGNTGPWAQRRGFDSIVQAVSGIAMRESPDGVRPGVLPAQALDHAAGYLLAAGVLSALRRQQDEGSTWLLESSLAGIAAGLLQDPRPLLPPLKPGPPTVVVSPDGITTALPALAYDEGPEDWPFPARPWGADPPDWVLEPAAQP</sequence>
<keyword evidence="2" id="KW-0808">Transferase</keyword>
<dbReference type="EMBL" id="SMTK01000006">
    <property type="protein sequence ID" value="TDK23527.1"/>
    <property type="molecule type" value="Genomic_DNA"/>
</dbReference>
<dbReference type="OrthoDB" id="9058532at2"/>
<dbReference type="PANTHER" id="PTHR48228:SF4">
    <property type="entry name" value="BLR3030 PROTEIN"/>
    <property type="match status" value="1"/>
</dbReference>
<dbReference type="SUPFAM" id="SSF89796">
    <property type="entry name" value="CoA-transferase family III (CaiB/BaiF)"/>
    <property type="match status" value="2"/>
</dbReference>
<dbReference type="AlphaFoldDB" id="A0A4R5TLT7"/>
<keyword evidence="3" id="KW-1185">Reference proteome</keyword>
<name>A0A4R5TLT7_9MICC</name>
<dbReference type="GO" id="GO:0016740">
    <property type="term" value="F:transferase activity"/>
    <property type="evidence" value="ECO:0007669"/>
    <property type="project" value="UniProtKB-KW"/>
</dbReference>
<evidence type="ECO:0000313" key="3">
    <source>
        <dbReference type="Proteomes" id="UP000295411"/>
    </source>
</evidence>
<dbReference type="RefSeq" id="WP_133404992.1">
    <property type="nucleotide sequence ID" value="NZ_SMTK01000006.1"/>
</dbReference>
<dbReference type="InterPro" id="IPR050509">
    <property type="entry name" value="CoA-transferase_III"/>
</dbReference>
<dbReference type="InterPro" id="IPR023606">
    <property type="entry name" value="CoA-Trfase_III_dom_1_sf"/>
</dbReference>
<comment type="caution">
    <text evidence="2">The sequence shown here is derived from an EMBL/GenBank/DDBJ whole genome shotgun (WGS) entry which is preliminary data.</text>
</comment>
<proteinExistence type="predicted"/>
<feature type="region of interest" description="Disordered" evidence="1">
    <location>
        <begin position="441"/>
        <end position="464"/>
    </location>
</feature>
<dbReference type="InterPro" id="IPR003673">
    <property type="entry name" value="CoA-Trfase_fam_III"/>
</dbReference>
<organism evidence="2 3">
    <name type="scientific">Arthrobacter crusticola</name>
    <dbReference type="NCBI Taxonomy" id="2547960"/>
    <lineage>
        <taxon>Bacteria</taxon>
        <taxon>Bacillati</taxon>
        <taxon>Actinomycetota</taxon>
        <taxon>Actinomycetes</taxon>
        <taxon>Micrococcales</taxon>
        <taxon>Micrococcaceae</taxon>
        <taxon>Arthrobacter</taxon>
    </lineage>
</organism>